<protein>
    <submittedName>
        <fullName evidence="1">Uncharacterized protein</fullName>
    </submittedName>
</protein>
<sequence>MAPTDPKQGGSLSDMAVDGTSMPNDAGVQNTIPSVPRPDQTAENPGFDAGSLGSANTAGAADNATDMPRSTKDIGATGEVITGQGDQIPAQGESKRLHFGANDPLAKGHDRYDKHARQKESDLERYAGEGAEVTAAPGEEEDGQDVIRDRKGL</sequence>
<gene>
    <name evidence="1" type="ORF">M8818_006798</name>
</gene>
<evidence type="ECO:0000313" key="2">
    <source>
        <dbReference type="Proteomes" id="UP001320706"/>
    </source>
</evidence>
<accession>A0ACC3S5K7</accession>
<keyword evidence="2" id="KW-1185">Reference proteome</keyword>
<proteinExistence type="predicted"/>
<organism evidence="1 2">
    <name type="scientific">Zalaria obscura</name>
    <dbReference type="NCBI Taxonomy" id="2024903"/>
    <lineage>
        <taxon>Eukaryota</taxon>
        <taxon>Fungi</taxon>
        <taxon>Dikarya</taxon>
        <taxon>Ascomycota</taxon>
        <taxon>Pezizomycotina</taxon>
        <taxon>Dothideomycetes</taxon>
        <taxon>Dothideomycetidae</taxon>
        <taxon>Dothideales</taxon>
        <taxon>Zalariaceae</taxon>
        <taxon>Zalaria</taxon>
    </lineage>
</organism>
<name>A0ACC3S5K7_9PEZI</name>
<dbReference type="EMBL" id="JAMKPW020000041">
    <property type="protein sequence ID" value="KAK8196633.1"/>
    <property type="molecule type" value="Genomic_DNA"/>
</dbReference>
<evidence type="ECO:0000313" key="1">
    <source>
        <dbReference type="EMBL" id="KAK8196633.1"/>
    </source>
</evidence>
<reference evidence="1" key="1">
    <citation type="submission" date="2024-02" db="EMBL/GenBank/DDBJ databases">
        <title>Metagenome Assembled Genome of Zalaria obscura JY119.</title>
        <authorList>
            <person name="Vighnesh L."/>
            <person name="Jagadeeshwari U."/>
            <person name="Venkata Ramana C."/>
            <person name="Sasikala C."/>
        </authorList>
    </citation>
    <scope>NUCLEOTIDE SEQUENCE</scope>
    <source>
        <strain evidence="1">JY119</strain>
    </source>
</reference>
<dbReference type="Proteomes" id="UP001320706">
    <property type="component" value="Unassembled WGS sequence"/>
</dbReference>
<comment type="caution">
    <text evidence="1">The sequence shown here is derived from an EMBL/GenBank/DDBJ whole genome shotgun (WGS) entry which is preliminary data.</text>
</comment>